<keyword evidence="3" id="KW-1185">Reference proteome</keyword>
<dbReference type="AlphaFoldDB" id="A0A1W1YDC6"/>
<evidence type="ECO:0000313" key="2">
    <source>
        <dbReference type="EMBL" id="SMC34139.1"/>
    </source>
</evidence>
<dbReference type="CDD" id="cd00838">
    <property type="entry name" value="MPP_superfamily"/>
    <property type="match status" value="1"/>
</dbReference>
<reference evidence="2 3" key="1">
    <citation type="submission" date="2017-04" db="EMBL/GenBank/DDBJ databases">
        <authorList>
            <person name="Afonso C.L."/>
            <person name="Miller P.J."/>
            <person name="Scott M.A."/>
            <person name="Spackman E."/>
            <person name="Goraichik I."/>
            <person name="Dimitrov K.M."/>
            <person name="Suarez D.L."/>
            <person name="Swayne D.E."/>
        </authorList>
    </citation>
    <scope>NUCLEOTIDE SEQUENCE [LARGE SCALE GENOMIC DNA]</scope>
    <source>
        <strain evidence="2 3">DSM 12816</strain>
    </source>
</reference>
<name>A0A1W1YDC6_9FIRM</name>
<sequence>MMYITGDTHIPIDIIKLGNKRFPTQKNLSAEDYVIICGDFGGVWDNSNEEQYWLKWLKEKNFTTLFVDGNHENYRMLNKEFPIIQFCGGNAHRINEKLFHLMRGQVFHINDKKIFTMGGASSHDRELRKEEKNWWPQEMPSPEEYQIAMNNLNTVDWEVDYIVTHCAPNSIQRQVKPEYEENELTCFFESINKMLNFKKWFFGHYHVDRIVDNRYFCLFETMQEIV</sequence>
<protein>
    <submittedName>
        <fullName evidence="2">Calcineurin-like phosphoesterase</fullName>
    </submittedName>
</protein>
<dbReference type="RefSeq" id="WP_200809653.1">
    <property type="nucleotide sequence ID" value="NZ_FWXW01000001.1"/>
</dbReference>
<dbReference type="SUPFAM" id="SSF56300">
    <property type="entry name" value="Metallo-dependent phosphatases"/>
    <property type="match status" value="1"/>
</dbReference>
<dbReference type="STRING" id="1122930.SAMN02745168_0341"/>
<proteinExistence type="predicted"/>
<dbReference type="GO" id="GO:0016787">
    <property type="term" value="F:hydrolase activity"/>
    <property type="evidence" value="ECO:0007669"/>
    <property type="project" value="InterPro"/>
</dbReference>
<dbReference type="InterPro" id="IPR004843">
    <property type="entry name" value="Calcineurin-like_PHP"/>
</dbReference>
<dbReference type="EMBL" id="FWXW01000001">
    <property type="protein sequence ID" value="SMC34139.1"/>
    <property type="molecule type" value="Genomic_DNA"/>
</dbReference>
<gene>
    <name evidence="2" type="ORF">SAMN02745168_0341</name>
</gene>
<accession>A0A1W1YDC6</accession>
<feature type="domain" description="Calcineurin-like phosphoesterase" evidence="1">
    <location>
        <begin position="4"/>
        <end position="207"/>
    </location>
</feature>
<dbReference type="Gene3D" id="3.60.21.10">
    <property type="match status" value="1"/>
</dbReference>
<dbReference type="InterPro" id="IPR029052">
    <property type="entry name" value="Metallo-depent_PP-like"/>
</dbReference>
<dbReference type="Proteomes" id="UP000192790">
    <property type="component" value="Unassembled WGS sequence"/>
</dbReference>
<organism evidence="2 3">
    <name type="scientific">Papillibacter cinnamivorans DSM 12816</name>
    <dbReference type="NCBI Taxonomy" id="1122930"/>
    <lineage>
        <taxon>Bacteria</taxon>
        <taxon>Bacillati</taxon>
        <taxon>Bacillota</taxon>
        <taxon>Clostridia</taxon>
        <taxon>Eubacteriales</taxon>
        <taxon>Oscillospiraceae</taxon>
        <taxon>Papillibacter</taxon>
    </lineage>
</organism>
<dbReference type="Pfam" id="PF00149">
    <property type="entry name" value="Metallophos"/>
    <property type="match status" value="1"/>
</dbReference>
<evidence type="ECO:0000259" key="1">
    <source>
        <dbReference type="Pfam" id="PF00149"/>
    </source>
</evidence>
<evidence type="ECO:0000313" key="3">
    <source>
        <dbReference type="Proteomes" id="UP000192790"/>
    </source>
</evidence>